<dbReference type="PANTHER" id="PTHR24350">
    <property type="entry name" value="SERINE/THREONINE-PROTEIN KINASE IAL-RELATED"/>
    <property type="match status" value="1"/>
</dbReference>
<evidence type="ECO:0000313" key="13">
    <source>
        <dbReference type="Proteomes" id="UP000692954"/>
    </source>
</evidence>
<dbReference type="InterPro" id="IPR008271">
    <property type="entry name" value="Ser/Thr_kinase_AS"/>
</dbReference>
<protein>
    <recommendedName>
        <fullName evidence="11">Protein kinase domain-containing protein</fullName>
    </recommendedName>
</protein>
<dbReference type="OrthoDB" id="40902at2759"/>
<feature type="binding site" evidence="8">
    <location>
        <begin position="93"/>
        <end position="94"/>
    </location>
    <ligand>
        <name>ATP</name>
        <dbReference type="ChEBI" id="CHEBI:30616"/>
    </ligand>
</feature>
<dbReference type="InterPro" id="IPR000719">
    <property type="entry name" value="Prot_kinase_dom"/>
</dbReference>
<feature type="domain" description="Protein kinase" evidence="11">
    <location>
        <begin position="1"/>
        <end position="220"/>
    </location>
</feature>
<gene>
    <name evidence="12" type="ORF">PSON_ATCC_30995.1.T0150088</name>
</gene>
<dbReference type="AlphaFoldDB" id="A0A8S1L058"/>
<evidence type="ECO:0000256" key="7">
    <source>
        <dbReference type="PIRSR" id="PIRSR630616-1"/>
    </source>
</evidence>
<evidence type="ECO:0000313" key="12">
    <source>
        <dbReference type="EMBL" id="CAD8061018.1"/>
    </source>
</evidence>
<evidence type="ECO:0000256" key="8">
    <source>
        <dbReference type="PIRSR" id="PIRSR630616-2"/>
    </source>
</evidence>
<dbReference type="GO" id="GO:0005524">
    <property type="term" value="F:ATP binding"/>
    <property type="evidence" value="ECO:0007669"/>
    <property type="project" value="UniProtKB-KW"/>
</dbReference>
<comment type="subunit">
    <text evidence="1">Monomer.</text>
</comment>
<keyword evidence="6 8" id="KW-0067">ATP-binding</keyword>
<evidence type="ECO:0000256" key="1">
    <source>
        <dbReference type="ARBA" id="ARBA00011245"/>
    </source>
</evidence>
<dbReference type="GO" id="GO:0004674">
    <property type="term" value="F:protein serine/threonine kinase activity"/>
    <property type="evidence" value="ECO:0007669"/>
    <property type="project" value="UniProtKB-KW"/>
</dbReference>
<keyword evidence="2" id="KW-0723">Serine/threonine-protein kinase</keyword>
<feature type="cross-link" description="Glycyl lysine isopeptide (Lys-Gly) (interchain with G-Cter in SUMO2)" evidence="9">
    <location>
        <position position="91"/>
    </location>
</feature>
<feature type="binding site" evidence="8">
    <location>
        <position position="110"/>
    </location>
    <ligand>
        <name>ATP</name>
        <dbReference type="ChEBI" id="CHEBI:30616"/>
    </ligand>
</feature>
<organism evidence="12 13">
    <name type="scientific">Paramecium sonneborni</name>
    <dbReference type="NCBI Taxonomy" id="65129"/>
    <lineage>
        <taxon>Eukaryota</taxon>
        <taxon>Sar</taxon>
        <taxon>Alveolata</taxon>
        <taxon>Ciliophora</taxon>
        <taxon>Intramacronucleata</taxon>
        <taxon>Oligohymenophorea</taxon>
        <taxon>Peniculida</taxon>
        <taxon>Parameciidae</taxon>
        <taxon>Paramecium</taxon>
    </lineage>
</organism>
<feature type="region of interest" description="Disordered" evidence="10">
    <location>
        <begin position="301"/>
        <end position="320"/>
    </location>
</feature>
<keyword evidence="13" id="KW-1185">Reference proteome</keyword>
<reference evidence="12" key="1">
    <citation type="submission" date="2021-01" db="EMBL/GenBank/DDBJ databases">
        <authorList>
            <consortium name="Genoscope - CEA"/>
            <person name="William W."/>
        </authorList>
    </citation>
    <scope>NUCLEOTIDE SEQUENCE</scope>
</reference>
<keyword evidence="3" id="KW-0808">Transferase</keyword>
<evidence type="ECO:0000259" key="11">
    <source>
        <dbReference type="PROSITE" id="PS50011"/>
    </source>
</evidence>
<evidence type="ECO:0000256" key="10">
    <source>
        <dbReference type="SAM" id="MobiDB-lite"/>
    </source>
</evidence>
<accession>A0A8S1L058</accession>
<dbReference type="PROSITE" id="PS50011">
    <property type="entry name" value="PROTEIN_KINASE_DOM"/>
    <property type="match status" value="1"/>
</dbReference>
<proteinExistence type="predicted"/>
<evidence type="ECO:0000256" key="9">
    <source>
        <dbReference type="PIRSR" id="PIRSR630616-3"/>
    </source>
</evidence>
<keyword evidence="5" id="KW-0418">Kinase</keyword>
<evidence type="ECO:0000256" key="2">
    <source>
        <dbReference type="ARBA" id="ARBA00022527"/>
    </source>
</evidence>
<feature type="compositionally biased region" description="Low complexity" evidence="10">
    <location>
        <begin position="309"/>
        <end position="320"/>
    </location>
</feature>
<evidence type="ECO:0000256" key="5">
    <source>
        <dbReference type="ARBA" id="ARBA00022777"/>
    </source>
</evidence>
<keyword evidence="4 8" id="KW-0547">Nucleotide-binding</keyword>
<dbReference type="SMART" id="SM00220">
    <property type="entry name" value="S_TKc"/>
    <property type="match status" value="1"/>
</dbReference>
<evidence type="ECO:0000256" key="6">
    <source>
        <dbReference type="ARBA" id="ARBA00022840"/>
    </source>
</evidence>
<dbReference type="FunFam" id="1.10.510.10:FF:000571">
    <property type="entry name" value="Maternal embryonic leucine zipper kinase"/>
    <property type="match status" value="1"/>
</dbReference>
<sequence>MDKNNTQRQGLLNEINLLRSCDHPNIIKLYEIYESGDYIYLVMEFSEGGELFDLILETALFTESKIALIMFKIFDALEYLHTKNIMHRDIKPENILLKDKSENFDLKIADFGLASYTESETVIKRCGTPGYVAPEILDDQKYNEKVDVFSAGIILYILLTGQAPFYGNSLDDVIEKNRACQINFKDLKISQDALDLLHKTLEINPKYRISSLEALSHPFISRLYKRQINNMDDIPLDELPNDNYSAFENMKKFCQNDIRFKVSKLKKNELVQQTPFMGAREYDPVKATQDSWLNEKSVDSKQMFRSPYQQQQSSDSDISILSTPESKKETQKYLQINALQQIAYKYSPNQSIYSPNNQQKEQIQMNFKKASQVRDQLKKLGS</sequence>
<name>A0A8S1L058_9CILI</name>
<dbReference type="InterPro" id="IPR030616">
    <property type="entry name" value="Aur-like"/>
</dbReference>
<evidence type="ECO:0000256" key="3">
    <source>
        <dbReference type="ARBA" id="ARBA00022679"/>
    </source>
</evidence>
<dbReference type="PROSITE" id="PS00108">
    <property type="entry name" value="PROTEIN_KINASE_ST"/>
    <property type="match status" value="1"/>
</dbReference>
<comment type="caution">
    <text evidence="12">The sequence shown here is derived from an EMBL/GenBank/DDBJ whole genome shotgun (WGS) entry which is preliminary data.</text>
</comment>
<feature type="active site" description="Proton acceptor" evidence="7">
    <location>
        <position position="89"/>
    </location>
</feature>
<evidence type="ECO:0000256" key="4">
    <source>
        <dbReference type="ARBA" id="ARBA00022741"/>
    </source>
</evidence>
<dbReference type="Proteomes" id="UP000692954">
    <property type="component" value="Unassembled WGS sequence"/>
</dbReference>
<dbReference type="Pfam" id="PF00069">
    <property type="entry name" value="Pkinase"/>
    <property type="match status" value="1"/>
</dbReference>
<dbReference type="EMBL" id="CAJJDN010000015">
    <property type="protein sequence ID" value="CAD8061018.1"/>
    <property type="molecule type" value="Genomic_DNA"/>
</dbReference>
<dbReference type="CDD" id="cd05117">
    <property type="entry name" value="STKc_CAMK"/>
    <property type="match status" value="1"/>
</dbReference>